<protein>
    <recommendedName>
        <fullName evidence="9">HIT domain-containing protein</fullName>
    </recommendedName>
</protein>
<dbReference type="EMBL" id="JABCKV010000103">
    <property type="protein sequence ID" value="KAG5643623.1"/>
    <property type="molecule type" value="Genomic_DNA"/>
</dbReference>
<evidence type="ECO:0000313" key="11">
    <source>
        <dbReference type="Proteomes" id="UP000775547"/>
    </source>
</evidence>
<dbReference type="OrthoDB" id="3512845at2759"/>
<keyword evidence="7" id="KW-0175">Coiled coil</keyword>
<comment type="subcellular location">
    <subcellularLocation>
        <location evidence="1">Nucleus</location>
    </subcellularLocation>
</comment>
<dbReference type="AlphaFoldDB" id="A0A9P7G7L4"/>
<dbReference type="Proteomes" id="UP000775547">
    <property type="component" value="Unassembled WGS sequence"/>
</dbReference>
<dbReference type="GO" id="GO:0003725">
    <property type="term" value="F:double-stranded RNA binding"/>
    <property type="evidence" value="ECO:0007669"/>
    <property type="project" value="TreeGrafter"/>
</dbReference>
<sequence length="247" mass="27933">MSNLTILRTYALKDPATLPASILFSNTDSTLTIYDAFPKSLFHFLVLPRASAPLETNELASLITLLRGDRTRAKQVISSLNEAAKSLRKEIEAEMVNRYGFKWNIWTGFHAVPSMQHLHLHVLSADLCSEKMKHKKHYNSFHPKLGFFLHMDEVLSWLDAEDSYFTTMAKLDPAPYEALLKENLACFHCGSAMKNIPALKAHLQMEWDTLATRGKAQLARKRKLEEKHAAAGTDEGRGPPKKQKSDQ</sequence>
<reference evidence="10" key="1">
    <citation type="submission" date="2020-07" db="EMBL/GenBank/DDBJ databases">
        <authorList>
            <person name="Nieuwenhuis M."/>
            <person name="Van De Peppel L.J.J."/>
        </authorList>
    </citation>
    <scope>NUCLEOTIDE SEQUENCE</scope>
    <source>
        <strain evidence="10">AP01</strain>
        <tissue evidence="10">Mycelium</tissue>
    </source>
</reference>
<feature type="domain" description="HIT" evidence="9">
    <location>
        <begin position="9"/>
        <end position="133"/>
    </location>
</feature>
<reference evidence="10" key="2">
    <citation type="submission" date="2021-10" db="EMBL/GenBank/DDBJ databases">
        <title>Phylogenomics reveals ancestral predisposition of the termite-cultivated fungus Termitomyces towards a domesticated lifestyle.</title>
        <authorList>
            <person name="Auxier B."/>
            <person name="Grum-Grzhimaylo A."/>
            <person name="Cardenas M.E."/>
            <person name="Lodge J.D."/>
            <person name="Laessoe T."/>
            <person name="Pedersen O."/>
            <person name="Smith M.E."/>
            <person name="Kuyper T.W."/>
            <person name="Franco-Molano E.A."/>
            <person name="Baroni T.J."/>
            <person name="Aanen D.K."/>
        </authorList>
    </citation>
    <scope>NUCLEOTIDE SEQUENCE</scope>
    <source>
        <strain evidence="10">AP01</strain>
        <tissue evidence="10">Mycelium</tissue>
    </source>
</reference>
<keyword evidence="4" id="KW-0238">DNA-binding</keyword>
<dbReference type="GO" id="GO:0003697">
    <property type="term" value="F:single-stranded DNA binding"/>
    <property type="evidence" value="ECO:0007669"/>
    <property type="project" value="TreeGrafter"/>
</dbReference>
<feature type="compositionally biased region" description="Basic and acidic residues" evidence="8">
    <location>
        <begin position="223"/>
        <end position="247"/>
    </location>
</feature>
<proteinExistence type="predicted"/>
<evidence type="ECO:0000256" key="2">
    <source>
        <dbReference type="ARBA" id="ARBA00022723"/>
    </source>
</evidence>
<evidence type="ECO:0000313" key="10">
    <source>
        <dbReference type="EMBL" id="KAG5643623.1"/>
    </source>
</evidence>
<dbReference type="GO" id="GO:1990165">
    <property type="term" value="F:single-strand break-containing DNA binding"/>
    <property type="evidence" value="ECO:0007669"/>
    <property type="project" value="TreeGrafter"/>
</dbReference>
<evidence type="ECO:0000259" key="9">
    <source>
        <dbReference type="PROSITE" id="PS51084"/>
    </source>
</evidence>
<keyword evidence="5" id="KW-0539">Nucleus</keyword>
<dbReference type="InterPro" id="IPR036265">
    <property type="entry name" value="HIT-like_sf"/>
</dbReference>
<dbReference type="Gene3D" id="3.30.428.10">
    <property type="entry name" value="HIT-like"/>
    <property type="match status" value="1"/>
</dbReference>
<dbReference type="SUPFAM" id="SSF54197">
    <property type="entry name" value="HIT-like"/>
    <property type="match status" value="1"/>
</dbReference>
<keyword evidence="11" id="KW-1185">Reference proteome</keyword>
<dbReference type="InterPro" id="IPR011146">
    <property type="entry name" value="HIT-like"/>
</dbReference>
<keyword evidence="2" id="KW-0479">Metal-binding</keyword>
<dbReference type="GO" id="GO:0000012">
    <property type="term" value="P:single strand break repair"/>
    <property type="evidence" value="ECO:0007669"/>
    <property type="project" value="TreeGrafter"/>
</dbReference>
<dbReference type="Pfam" id="PF16278">
    <property type="entry name" value="zf-C2HE"/>
    <property type="match status" value="1"/>
</dbReference>
<evidence type="ECO:0000256" key="6">
    <source>
        <dbReference type="PROSITE-ProRule" id="PRU00464"/>
    </source>
</evidence>
<dbReference type="GO" id="GO:0005634">
    <property type="term" value="C:nucleus"/>
    <property type="evidence" value="ECO:0007669"/>
    <property type="project" value="UniProtKB-SubCell"/>
</dbReference>
<evidence type="ECO:0000256" key="4">
    <source>
        <dbReference type="ARBA" id="ARBA00023125"/>
    </source>
</evidence>
<evidence type="ECO:0000256" key="3">
    <source>
        <dbReference type="ARBA" id="ARBA00022833"/>
    </source>
</evidence>
<organism evidence="10 11">
    <name type="scientific">Asterophora parasitica</name>
    <dbReference type="NCBI Taxonomy" id="117018"/>
    <lineage>
        <taxon>Eukaryota</taxon>
        <taxon>Fungi</taxon>
        <taxon>Dikarya</taxon>
        <taxon>Basidiomycota</taxon>
        <taxon>Agaricomycotina</taxon>
        <taxon>Agaricomycetes</taxon>
        <taxon>Agaricomycetidae</taxon>
        <taxon>Agaricales</taxon>
        <taxon>Tricholomatineae</taxon>
        <taxon>Lyophyllaceae</taxon>
        <taxon>Asterophora</taxon>
    </lineage>
</organism>
<dbReference type="GO" id="GO:0030983">
    <property type="term" value="F:mismatched DNA binding"/>
    <property type="evidence" value="ECO:0007669"/>
    <property type="project" value="TreeGrafter"/>
</dbReference>
<evidence type="ECO:0000256" key="7">
    <source>
        <dbReference type="SAM" id="Coils"/>
    </source>
</evidence>
<dbReference type="PROSITE" id="PS51084">
    <property type="entry name" value="HIT_2"/>
    <property type="match status" value="1"/>
</dbReference>
<evidence type="ECO:0000256" key="1">
    <source>
        <dbReference type="ARBA" id="ARBA00004123"/>
    </source>
</evidence>
<name>A0A9P7G7L4_9AGAR</name>
<evidence type="ECO:0000256" key="8">
    <source>
        <dbReference type="SAM" id="MobiDB-lite"/>
    </source>
</evidence>
<dbReference type="PANTHER" id="PTHR12486:SF4">
    <property type="entry name" value="APRATAXIN"/>
    <property type="match status" value="1"/>
</dbReference>
<dbReference type="GO" id="GO:0033699">
    <property type="term" value="F:DNA 5'-adenosine monophosphate hydrolase activity"/>
    <property type="evidence" value="ECO:0007669"/>
    <property type="project" value="TreeGrafter"/>
</dbReference>
<evidence type="ECO:0000256" key="5">
    <source>
        <dbReference type="ARBA" id="ARBA00023242"/>
    </source>
</evidence>
<dbReference type="Pfam" id="PF11969">
    <property type="entry name" value="DcpS_C"/>
    <property type="match status" value="1"/>
</dbReference>
<dbReference type="InterPro" id="IPR032566">
    <property type="entry name" value="Znf-C2HE"/>
</dbReference>
<comment type="caution">
    <text evidence="10">The sequence shown here is derived from an EMBL/GenBank/DDBJ whole genome shotgun (WGS) entry which is preliminary data.</text>
</comment>
<feature type="coiled-coil region" evidence="7">
    <location>
        <begin position="70"/>
        <end position="97"/>
    </location>
</feature>
<feature type="short sequence motif" description="Histidine triad motif" evidence="6">
    <location>
        <begin position="117"/>
        <end position="121"/>
    </location>
</feature>
<accession>A0A9P7G7L4</accession>
<dbReference type="PANTHER" id="PTHR12486">
    <property type="entry name" value="APRATAXIN-RELATED"/>
    <property type="match status" value="1"/>
</dbReference>
<gene>
    <name evidence="10" type="ORF">DXG03_000590</name>
</gene>
<feature type="region of interest" description="Disordered" evidence="8">
    <location>
        <begin position="218"/>
        <end position="247"/>
    </location>
</feature>
<keyword evidence="3" id="KW-0862">Zinc</keyword>
<dbReference type="GO" id="GO:0046872">
    <property type="term" value="F:metal ion binding"/>
    <property type="evidence" value="ECO:0007669"/>
    <property type="project" value="UniProtKB-KW"/>
</dbReference>